<dbReference type="PANTHER" id="PTHR45708:SF49">
    <property type="entry name" value="ENDOCHITINASE"/>
    <property type="match status" value="1"/>
</dbReference>
<name>A0A1E8AY09_BACMY</name>
<evidence type="ECO:0000259" key="3">
    <source>
        <dbReference type="PROSITE" id="PS51910"/>
    </source>
</evidence>
<dbReference type="InterPro" id="IPR050542">
    <property type="entry name" value="Glycosyl_Hydrlase18_Chitinase"/>
</dbReference>
<proteinExistence type="predicted"/>
<dbReference type="GO" id="GO:0016798">
    <property type="term" value="F:hydrolase activity, acting on glycosyl bonds"/>
    <property type="evidence" value="ECO:0007669"/>
    <property type="project" value="UniProtKB-KW"/>
</dbReference>
<evidence type="ECO:0000256" key="2">
    <source>
        <dbReference type="ARBA" id="ARBA00023295"/>
    </source>
</evidence>
<dbReference type="GO" id="GO:0005975">
    <property type="term" value="P:carbohydrate metabolic process"/>
    <property type="evidence" value="ECO:0007669"/>
    <property type="project" value="InterPro"/>
</dbReference>
<dbReference type="InterPro" id="IPR017853">
    <property type="entry name" value="GH"/>
</dbReference>
<keyword evidence="2" id="KW-0326">Glycosidase</keyword>
<dbReference type="PANTHER" id="PTHR45708">
    <property type="entry name" value="ENDOCHITINASE"/>
    <property type="match status" value="1"/>
</dbReference>
<dbReference type="Proteomes" id="UP000175706">
    <property type="component" value="Unassembled WGS sequence"/>
</dbReference>
<evidence type="ECO:0000256" key="1">
    <source>
        <dbReference type="ARBA" id="ARBA00022801"/>
    </source>
</evidence>
<evidence type="ECO:0000313" key="4">
    <source>
        <dbReference type="EMBL" id="OFD69851.1"/>
    </source>
</evidence>
<comment type="caution">
    <text evidence="4">The sequence shown here is derived from an EMBL/GenBank/DDBJ whole genome shotgun (WGS) entry which is preliminary data.</text>
</comment>
<keyword evidence="1" id="KW-0378">Hydrolase</keyword>
<organism evidence="4 5">
    <name type="scientific">Bacillus mycoides</name>
    <dbReference type="NCBI Taxonomy" id="1405"/>
    <lineage>
        <taxon>Bacteria</taxon>
        <taxon>Bacillati</taxon>
        <taxon>Bacillota</taxon>
        <taxon>Bacilli</taxon>
        <taxon>Bacillales</taxon>
        <taxon>Bacillaceae</taxon>
        <taxon>Bacillus</taxon>
        <taxon>Bacillus cereus group</taxon>
    </lineage>
</organism>
<reference evidence="4 5" key="1">
    <citation type="submission" date="2016-05" db="EMBL/GenBank/DDBJ databases">
        <title>Bacillus thuringiensis and Bacillus weihenstephanensis as novel biocontrol agents of wilt causing Verticillium species.</title>
        <authorList>
            <person name="Hollensteiner J."/>
            <person name="Wemheuer F."/>
            <person name="Harting R."/>
            <person name="Kolarzyk A."/>
            <person name="Diaz-Valerio S."/>
            <person name="Poehlein A."/>
            <person name="Brzuszkiewicz E."/>
            <person name="Nesemann K."/>
            <person name="Braus-Stromeyer S."/>
            <person name="Braus G."/>
            <person name="Daniel R."/>
            <person name="Liesegang H."/>
        </authorList>
    </citation>
    <scope>NUCLEOTIDE SEQUENCE [LARGE SCALE GENOMIC DNA]</scope>
    <source>
        <strain evidence="4 5">GOE8</strain>
    </source>
</reference>
<gene>
    <name evidence="4" type="ORF">BWGOE8_59040</name>
</gene>
<sequence length="314" mass="35450">MEYKPLIMGYLHTWSKGFIGGYEQGSAAALDLTDVPKEYNVIVVSDMRCSGRGIEIPTFRPYDKSDKEFREQVDQLALEGRQVLLNLGGADARIELRKGMEKYLADEIIRLEKLYGFSGICIDLNESTYKAGNNCTVIPAALKNVKDFYKNEGKHFLIALAPEFPYLRDNDKYLSYLVGLEGYYDLVCPQFYNQHDEGLWVDEVSAWLAQNDDERKEDFLYYVMDAIASGTKGFIKLPHDKLIMGLPANGDAAATGYVTDPSAVLNAMERLKQSGNAIRGLAAWSINWDAGQDKNGQSYSYEFIKRYKDIATRV</sequence>
<feature type="domain" description="GH18" evidence="3">
    <location>
        <begin position="5"/>
        <end position="314"/>
    </location>
</feature>
<protein>
    <recommendedName>
        <fullName evidence="3">GH18 domain-containing protein</fullName>
    </recommendedName>
</protein>
<dbReference type="PROSITE" id="PS51910">
    <property type="entry name" value="GH18_2"/>
    <property type="match status" value="1"/>
</dbReference>
<dbReference type="PATRIC" id="fig|86662.25.peg.6104"/>
<dbReference type="EMBL" id="LXLT01000126">
    <property type="protein sequence ID" value="OFD69851.1"/>
    <property type="molecule type" value="Genomic_DNA"/>
</dbReference>
<dbReference type="AlphaFoldDB" id="A0A1E8AY09"/>
<dbReference type="Gene3D" id="3.20.20.80">
    <property type="entry name" value="Glycosidases"/>
    <property type="match status" value="1"/>
</dbReference>
<evidence type="ECO:0000313" key="5">
    <source>
        <dbReference type="Proteomes" id="UP000175706"/>
    </source>
</evidence>
<dbReference type="RefSeq" id="WP_070146005.1">
    <property type="nucleotide sequence ID" value="NZ_LXLT01000126.1"/>
</dbReference>
<dbReference type="InterPro" id="IPR001223">
    <property type="entry name" value="Glyco_hydro18_cat"/>
</dbReference>
<dbReference type="SUPFAM" id="SSF51445">
    <property type="entry name" value="(Trans)glycosidases"/>
    <property type="match status" value="1"/>
</dbReference>
<accession>A0A1E8AY09</accession>